<name>A0A3B0YQF6_9ZZZZ</name>
<evidence type="ECO:0000313" key="1">
    <source>
        <dbReference type="EMBL" id="VAW81671.1"/>
    </source>
</evidence>
<protein>
    <submittedName>
        <fullName evidence="1">Uncharacterized protein</fullName>
    </submittedName>
</protein>
<sequence>MNLPRVTLLPLLDASEPLRKRAPIFDENGRPLSDFMVVIPGLRKKSQLRIQQTLKEIHGTLARFGDTVVFAELNLKLNLLWVSIRPVAGIRFEIAEALRQSIPNARLISHM</sequence>
<proteinExistence type="predicted"/>
<dbReference type="AlphaFoldDB" id="A0A3B0YQF6"/>
<reference evidence="1" key="1">
    <citation type="submission" date="2018-06" db="EMBL/GenBank/DDBJ databases">
        <authorList>
            <person name="Zhirakovskaya E."/>
        </authorList>
    </citation>
    <scope>NUCLEOTIDE SEQUENCE</scope>
</reference>
<dbReference type="EMBL" id="UOFM01000415">
    <property type="protein sequence ID" value="VAW81671.1"/>
    <property type="molecule type" value="Genomic_DNA"/>
</dbReference>
<accession>A0A3B0YQF6</accession>
<organism evidence="1">
    <name type="scientific">hydrothermal vent metagenome</name>
    <dbReference type="NCBI Taxonomy" id="652676"/>
    <lineage>
        <taxon>unclassified sequences</taxon>
        <taxon>metagenomes</taxon>
        <taxon>ecological metagenomes</taxon>
    </lineage>
</organism>
<gene>
    <name evidence="1" type="ORF">MNBD_GAMMA14-121</name>
</gene>